<reference evidence="2" key="1">
    <citation type="submission" date="2019-10" db="EMBL/GenBank/DDBJ databases">
        <authorList>
            <consortium name="Genoscope - CEA"/>
            <person name="William W."/>
        </authorList>
    </citation>
    <scope>NUCLEOTIDE SEQUENCE [LARGE SCALE GENOMIC DNA]</scope>
    <source>
        <strain evidence="2">BBR_PRJEB10992</strain>
    </source>
</reference>
<feature type="transmembrane region" description="Helical" evidence="1">
    <location>
        <begin position="32"/>
        <end position="54"/>
    </location>
</feature>
<proteinExistence type="predicted"/>
<name>A0A7Z9E3V2_9CYAN</name>
<keyword evidence="3" id="KW-1185">Reference proteome</keyword>
<dbReference type="Proteomes" id="UP000184550">
    <property type="component" value="Unassembled WGS sequence"/>
</dbReference>
<gene>
    <name evidence="2" type="ORF">PL8927_880030</name>
</gene>
<evidence type="ECO:0000256" key="1">
    <source>
        <dbReference type="SAM" id="Phobius"/>
    </source>
</evidence>
<accession>A0A7Z9E3V2</accession>
<evidence type="ECO:0008006" key="4">
    <source>
        <dbReference type="Google" id="ProtNLM"/>
    </source>
</evidence>
<dbReference type="AlphaFoldDB" id="A0A7Z9E3V2"/>
<keyword evidence="1" id="KW-1133">Transmembrane helix</keyword>
<protein>
    <recommendedName>
        <fullName evidence="4">Prepilin-type N-terminal cleavage/methylation domain-containing protein</fullName>
    </recommendedName>
</protein>
<evidence type="ECO:0000313" key="3">
    <source>
        <dbReference type="Proteomes" id="UP000184550"/>
    </source>
</evidence>
<comment type="caution">
    <text evidence="2">The sequence shown here is derived from an EMBL/GenBank/DDBJ whole genome shotgun (WGS) entry which is preliminary data.</text>
</comment>
<keyword evidence="1" id="KW-0812">Transmembrane</keyword>
<evidence type="ECO:0000313" key="2">
    <source>
        <dbReference type="EMBL" id="VXD25479.1"/>
    </source>
</evidence>
<dbReference type="EMBL" id="CZCU02000166">
    <property type="protein sequence ID" value="VXD25479.1"/>
    <property type="molecule type" value="Genomic_DNA"/>
</dbReference>
<dbReference type="NCBIfam" id="NF038304">
    <property type="entry name" value="EPS_HpsC"/>
    <property type="match status" value="1"/>
</dbReference>
<sequence>MLSLFQFILKVKPKKSRIKTQEAISGMTMIELLVGTVIAFLIITPLMGFVIGLLNDDSRESAKATTEQELQSALDFIAEDLSQAIYIYGNDDPDTVEVEGVEAIKTQLPATGDPILVFWKRQIMRESIPTVSTAKPNACTASTPSTESNCNDSYVLSLVAYYLTDGNGGVCKPPETDPTPDTNCQIVRYQVHDGLKNPYAGNVLYPDADVKDSQKKRAAFNSLFDFSFSTPTVSVTTGAEKFANGDPATPPLPLVNYIDATVASAANELELGANQCRQALGIKDKDKTPAEATLKISTITNSFYACVDSRADKKVVQINLRGNALRRIQEQDTAYQPQRSSYFPTASVTVRGIGGPAPTN</sequence>
<dbReference type="OrthoDB" id="461075at2"/>
<dbReference type="RefSeq" id="WP_083626843.1">
    <property type="nucleotide sequence ID" value="NZ_LR734886.1"/>
</dbReference>
<keyword evidence="1" id="KW-0472">Membrane</keyword>
<organism evidence="2 3">
    <name type="scientific">Planktothrix serta PCC 8927</name>
    <dbReference type="NCBI Taxonomy" id="671068"/>
    <lineage>
        <taxon>Bacteria</taxon>
        <taxon>Bacillati</taxon>
        <taxon>Cyanobacteriota</taxon>
        <taxon>Cyanophyceae</taxon>
        <taxon>Oscillatoriophycideae</taxon>
        <taxon>Oscillatoriales</taxon>
        <taxon>Microcoleaceae</taxon>
        <taxon>Planktothrix</taxon>
    </lineage>
</organism>